<proteinExistence type="predicted"/>
<organism evidence="3 4">
    <name type="scientific">Coccomyxa viridis</name>
    <dbReference type="NCBI Taxonomy" id="1274662"/>
    <lineage>
        <taxon>Eukaryota</taxon>
        <taxon>Viridiplantae</taxon>
        <taxon>Chlorophyta</taxon>
        <taxon>core chlorophytes</taxon>
        <taxon>Trebouxiophyceae</taxon>
        <taxon>Trebouxiophyceae incertae sedis</taxon>
        <taxon>Coccomyxaceae</taxon>
        <taxon>Coccomyxa</taxon>
    </lineage>
</organism>
<sequence>MTSAADGGDVKARLCLAVTCGLPGAGKTSLCKALLGVSHANVIVKHICYDDFMQAKLSWEEENDVTAFQASRKAALHTLRRCLLEGLEDDCDTLVIADDNMYYRSMRYQCAQLARELKAAYLQLYIPCSLTDALARNERRKGLERVPQGVIQRMADRLEAPDAPASGWERETLTLPAATLPDPDADAQEWAGIWRIILDRWGAPLEAAAEVHQHGAETEASASDGHALDLQLRRMLADALANIDKKDDKARAAQILNARRKHLLHGLSSPRNPQSYGAEGGLGEVRALFADVCDSIQAEMCGSRDAISK</sequence>
<dbReference type="InterPro" id="IPR052648">
    <property type="entry name" value="Ser-tRNA(Sec)_kinase"/>
</dbReference>
<dbReference type="Proteomes" id="UP001314263">
    <property type="component" value="Unassembled WGS sequence"/>
</dbReference>
<dbReference type="GO" id="GO:0016301">
    <property type="term" value="F:kinase activity"/>
    <property type="evidence" value="ECO:0007669"/>
    <property type="project" value="TreeGrafter"/>
</dbReference>
<dbReference type="PANTHER" id="PTHR20873:SF0">
    <property type="entry name" value="L-SERYL-TRNA(SEC) KINASE"/>
    <property type="match status" value="1"/>
</dbReference>
<evidence type="ECO:0008006" key="5">
    <source>
        <dbReference type="Google" id="ProtNLM"/>
    </source>
</evidence>
<accession>A0AAV1I9E9</accession>
<dbReference type="Pfam" id="PF08433">
    <property type="entry name" value="KTI12"/>
    <property type="match status" value="1"/>
</dbReference>
<dbReference type="SUPFAM" id="SSF52540">
    <property type="entry name" value="P-loop containing nucleoside triphosphate hydrolases"/>
    <property type="match status" value="1"/>
</dbReference>
<dbReference type="AlphaFoldDB" id="A0AAV1I9E9"/>
<dbReference type="EMBL" id="CAUYUE010000008">
    <property type="protein sequence ID" value="CAK0783307.1"/>
    <property type="molecule type" value="Genomic_DNA"/>
</dbReference>
<gene>
    <name evidence="3" type="ORF">CVIRNUC_006506</name>
</gene>
<evidence type="ECO:0000256" key="1">
    <source>
        <dbReference type="ARBA" id="ARBA00022741"/>
    </source>
</evidence>
<comment type="caution">
    <text evidence="3">The sequence shown here is derived from an EMBL/GenBank/DDBJ whole genome shotgun (WGS) entry which is preliminary data.</text>
</comment>
<keyword evidence="1" id="KW-0547">Nucleotide-binding</keyword>
<evidence type="ECO:0000313" key="4">
    <source>
        <dbReference type="Proteomes" id="UP001314263"/>
    </source>
</evidence>
<keyword evidence="2" id="KW-0067">ATP-binding</keyword>
<reference evidence="3 4" key="1">
    <citation type="submission" date="2023-10" db="EMBL/GenBank/DDBJ databases">
        <authorList>
            <person name="Maclean D."/>
            <person name="Macfadyen A."/>
        </authorList>
    </citation>
    <scope>NUCLEOTIDE SEQUENCE [LARGE SCALE GENOMIC DNA]</scope>
</reference>
<dbReference type="GO" id="GO:0005524">
    <property type="term" value="F:ATP binding"/>
    <property type="evidence" value="ECO:0007669"/>
    <property type="project" value="UniProtKB-KW"/>
</dbReference>
<dbReference type="InterPro" id="IPR013641">
    <property type="entry name" value="KTI12/PSTK"/>
</dbReference>
<evidence type="ECO:0000256" key="2">
    <source>
        <dbReference type="ARBA" id="ARBA00022840"/>
    </source>
</evidence>
<dbReference type="PANTHER" id="PTHR20873">
    <property type="entry name" value="L-SERYL-TRNA(SEC) KINASE"/>
    <property type="match status" value="1"/>
</dbReference>
<dbReference type="InterPro" id="IPR027417">
    <property type="entry name" value="P-loop_NTPase"/>
</dbReference>
<dbReference type="Gene3D" id="3.40.50.300">
    <property type="entry name" value="P-loop containing nucleotide triphosphate hydrolases"/>
    <property type="match status" value="1"/>
</dbReference>
<keyword evidence="4" id="KW-1185">Reference proteome</keyword>
<protein>
    <recommendedName>
        <fullName evidence="5">O-phosphoseryl-tRNA(Sec) kinase</fullName>
    </recommendedName>
</protein>
<evidence type="ECO:0000313" key="3">
    <source>
        <dbReference type="EMBL" id="CAK0783307.1"/>
    </source>
</evidence>
<name>A0AAV1I9E9_9CHLO</name>
<dbReference type="GO" id="GO:0000049">
    <property type="term" value="F:tRNA binding"/>
    <property type="evidence" value="ECO:0007669"/>
    <property type="project" value="TreeGrafter"/>
</dbReference>